<comment type="caution">
    <text evidence="1">The sequence shown here is derived from an EMBL/GenBank/DDBJ whole genome shotgun (WGS) entry which is preliminary data.</text>
</comment>
<accession>A0ABN8PTA6</accession>
<evidence type="ECO:0000313" key="2">
    <source>
        <dbReference type="Proteomes" id="UP001159427"/>
    </source>
</evidence>
<name>A0ABN8PTA6_9CNID</name>
<sequence>MGFLSGIITWGLVDLQRVKLKLRENGQQKTSNLSCNNAANELNNDVALFTTHNKPVLQQIRLLTGLNWVIKRTTSLFNLFCSNVAKQVTRFCCPFYRSLSTRCSYYLATIYSFKLDTQFTSGTDKFSLQNPFNPFKHCLRIADLVKTPESRPRAREAVANSSEYRLGLNKNAKMQGNIDLVSTAGLLTQRQFKGVLMETYVTGEMKEFSSEELRVNKTIDQNSYYGVVLGDGRLSEKTFQNCFEDYFLSNQAEIFEIVKANAKPIESWNMCGSHSEGRNTSWPWLICFFPL</sequence>
<organism evidence="1 2">
    <name type="scientific">Porites evermanni</name>
    <dbReference type="NCBI Taxonomy" id="104178"/>
    <lineage>
        <taxon>Eukaryota</taxon>
        <taxon>Metazoa</taxon>
        <taxon>Cnidaria</taxon>
        <taxon>Anthozoa</taxon>
        <taxon>Hexacorallia</taxon>
        <taxon>Scleractinia</taxon>
        <taxon>Fungiina</taxon>
        <taxon>Poritidae</taxon>
        <taxon>Porites</taxon>
    </lineage>
</organism>
<keyword evidence="2" id="KW-1185">Reference proteome</keyword>
<dbReference type="EMBL" id="CALNXI010000984">
    <property type="protein sequence ID" value="CAH3149986.1"/>
    <property type="molecule type" value="Genomic_DNA"/>
</dbReference>
<dbReference type="Proteomes" id="UP001159427">
    <property type="component" value="Unassembled WGS sequence"/>
</dbReference>
<evidence type="ECO:0000313" key="1">
    <source>
        <dbReference type="EMBL" id="CAH3149986.1"/>
    </source>
</evidence>
<protein>
    <submittedName>
        <fullName evidence="1">Uncharacterized protein</fullName>
    </submittedName>
</protein>
<reference evidence="1 2" key="1">
    <citation type="submission" date="2022-05" db="EMBL/GenBank/DDBJ databases">
        <authorList>
            <consortium name="Genoscope - CEA"/>
            <person name="William W."/>
        </authorList>
    </citation>
    <scope>NUCLEOTIDE SEQUENCE [LARGE SCALE GENOMIC DNA]</scope>
</reference>
<proteinExistence type="predicted"/>
<gene>
    <name evidence="1" type="ORF">PEVE_00045098</name>
</gene>